<dbReference type="Proteomes" id="UP000010411">
    <property type="component" value="Unassembled WGS sequence"/>
</dbReference>
<protein>
    <recommendedName>
        <fullName evidence="4">Tat pathway signal sequence domain protein</fullName>
    </recommendedName>
</protein>
<evidence type="ECO:0000313" key="3">
    <source>
        <dbReference type="Proteomes" id="UP000010411"/>
    </source>
</evidence>
<evidence type="ECO:0000256" key="1">
    <source>
        <dbReference type="SAM" id="SignalP"/>
    </source>
</evidence>
<evidence type="ECO:0000313" key="2">
    <source>
        <dbReference type="EMBL" id="EKX60430.1"/>
    </source>
</evidence>
<gene>
    <name evidence="2" type="ORF">STRIP9103_05769</name>
</gene>
<dbReference type="PATRIC" id="fig|698759.3.peg.8855"/>
<evidence type="ECO:0008006" key="4">
    <source>
        <dbReference type="Google" id="ProtNLM"/>
    </source>
</evidence>
<dbReference type="AlphaFoldDB" id="L1KIX9"/>
<proteinExistence type="predicted"/>
<accession>L1KIX9</accession>
<dbReference type="EMBL" id="AEJC01000651">
    <property type="protein sequence ID" value="EKX60430.1"/>
    <property type="molecule type" value="Genomic_DNA"/>
</dbReference>
<feature type="chain" id="PRO_5039636587" description="Tat pathway signal sequence domain protein" evidence="1">
    <location>
        <begin position="31"/>
        <end position="242"/>
    </location>
</feature>
<feature type="signal peptide" evidence="1">
    <location>
        <begin position="1"/>
        <end position="30"/>
    </location>
</feature>
<keyword evidence="3" id="KW-1185">Reference proteome</keyword>
<name>L1KIX9_9ACTN</name>
<reference evidence="2 3" key="1">
    <citation type="submission" date="2012-11" db="EMBL/GenBank/DDBJ databases">
        <authorList>
            <person name="Huguet-Tapia J.C."/>
            <person name="Durkin A.S."/>
            <person name="Pettis G.S."/>
            <person name="Badger J.H."/>
        </authorList>
    </citation>
    <scope>NUCLEOTIDE SEQUENCE [LARGE SCALE GENOMIC DNA]</scope>
    <source>
        <strain evidence="2 3">91-03</strain>
    </source>
</reference>
<organism evidence="2 3">
    <name type="scientific">Streptomyces ipomoeae 91-03</name>
    <dbReference type="NCBI Taxonomy" id="698759"/>
    <lineage>
        <taxon>Bacteria</taxon>
        <taxon>Bacillati</taxon>
        <taxon>Actinomycetota</taxon>
        <taxon>Actinomycetes</taxon>
        <taxon>Kitasatosporales</taxon>
        <taxon>Streptomycetaceae</taxon>
        <taxon>Streptomyces</taxon>
    </lineage>
</organism>
<comment type="caution">
    <text evidence="2">The sequence shown here is derived from an EMBL/GenBank/DDBJ whole genome shotgun (WGS) entry which is preliminary data.</text>
</comment>
<sequence>MLTMRTFATATRAGVLAATAGALLFTGVAAQGTAIAAPQAQPAKLTVAKYRGWLKNNDDAAASIKLLKAFDKLPKAKQQKFVDYLQNRKVQTAFDTKLSGYTNKGGHRPVAYNKDIRFVGDVKAVNKVSKGVRDITLTFTATETIYNLPVITQKTVLSYKWVAGSGHKPKTYKRSVTNLNAAFAIAPKKNEKSVTVDKQGFLWATTTWNATPLYKSAGKAKIVKKQTTLAAGAKFSASLARG</sequence>
<keyword evidence="1" id="KW-0732">Signal</keyword>